<accession>A0A1W1CJR9</accession>
<name>A0A1W1CJR9_9ZZZZ</name>
<protein>
    <submittedName>
        <fullName evidence="1">NrfJ-related protein</fullName>
    </submittedName>
</protein>
<proteinExistence type="predicted"/>
<evidence type="ECO:0000313" key="1">
    <source>
        <dbReference type="EMBL" id="SFV65943.1"/>
    </source>
</evidence>
<dbReference type="AlphaFoldDB" id="A0A1W1CJR9"/>
<reference evidence="1" key="1">
    <citation type="submission" date="2016-10" db="EMBL/GenBank/DDBJ databases">
        <authorList>
            <person name="de Groot N.N."/>
        </authorList>
    </citation>
    <scope>NUCLEOTIDE SEQUENCE</scope>
</reference>
<gene>
    <name evidence="1" type="ORF">MNB_SV-13-583</name>
</gene>
<sequence length="111" mass="12539">MKKILALVFLLSCSTVIAEVNQSTPTTKEVNTLYYQGTAVTVRQGGSYTYIEVKEKTELTFWVAVSQAEVKVGDIVRFQKELVAKNFKSKALNQTFKELMFASNLEYKVSK</sequence>
<organism evidence="1">
    <name type="scientific">hydrothermal vent metagenome</name>
    <dbReference type="NCBI Taxonomy" id="652676"/>
    <lineage>
        <taxon>unclassified sequences</taxon>
        <taxon>metagenomes</taxon>
        <taxon>ecological metagenomes</taxon>
    </lineage>
</organism>
<dbReference type="EMBL" id="FPHM01000097">
    <property type="protein sequence ID" value="SFV65943.1"/>
    <property type="molecule type" value="Genomic_DNA"/>
</dbReference>